<keyword evidence="6" id="KW-0560">Oxidoreductase</keyword>
<dbReference type="Gene3D" id="3.30.70.2740">
    <property type="match status" value="1"/>
</dbReference>
<dbReference type="AlphaFoldDB" id="A0A7D5PCT3"/>
<sequence length="461" mass="49002">MTDLDFLREAVGPDRVSTDEYARDEHAGDWGTHPEDEVRPDAVVWPTSTEEVSAVLTGAHERGIPVTPYAAGTGLEGNAVPAHEGISMDTTRMDAILEVRPDDLQVDVEPGVLGSAVDEAAGEHGLTFPPLPSSGDISTVGGMIATDASGMQAVKYGVVADWVLELEAVLADGTVVTAGSGAVKSSAGYNLKDLIVGSEGTLAVVTRATLQLAGRPQQIRGGRAVFETFDDAAGAIADAVQSGVDVAKIELMGGFAAEVANEYVGTDLPDAPMVFVEFHADHGIDEEIEFCRTVFADYDPLSFEIAADEEMARLWELRREMAYALDEYRENLRPLHPGDVTVPIGSFPEIVRRARAEAEERDLPMACYGHAGDGNLHYEILVDPDDEAMVERGEAAYAAVVEAAIDLGGTATGEHGVGLGKRQFMEREHGAESVAAMRSVKDALDPDGILNPGKVFPDESE</sequence>
<keyword evidence="5" id="KW-0809">Transit peptide</keyword>
<dbReference type="SUPFAM" id="SSF55103">
    <property type="entry name" value="FAD-linked oxidases, C-terminal domain"/>
    <property type="match status" value="1"/>
</dbReference>
<dbReference type="EMBL" id="CP058909">
    <property type="protein sequence ID" value="QLH80240.1"/>
    <property type="molecule type" value="Genomic_DNA"/>
</dbReference>
<reference evidence="10 11" key="1">
    <citation type="submission" date="2020-07" db="EMBL/GenBank/DDBJ databases">
        <title>Halosimplex litoreum sp. nov. and Halosimplex rubrum sp. nov., isolated from different salt environments.</title>
        <authorList>
            <person name="Cui H."/>
        </authorList>
    </citation>
    <scope>NUCLEOTIDE SEQUENCE [LARGE SCALE GENOMIC DNA]</scope>
    <source>
        <strain evidence="10 11">R2</strain>
    </source>
</reference>
<dbReference type="PROSITE" id="PS51387">
    <property type="entry name" value="FAD_PCMH"/>
    <property type="match status" value="1"/>
</dbReference>
<proteinExistence type="inferred from homology"/>
<evidence type="ECO:0000256" key="5">
    <source>
        <dbReference type="ARBA" id="ARBA00022946"/>
    </source>
</evidence>
<evidence type="ECO:0000256" key="6">
    <source>
        <dbReference type="ARBA" id="ARBA00023002"/>
    </source>
</evidence>
<evidence type="ECO:0000256" key="8">
    <source>
        <dbReference type="SAM" id="MobiDB-lite"/>
    </source>
</evidence>
<dbReference type="InterPro" id="IPR006094">
    <property type="entry name" value="Oxid_FAD_bind_N"/>
</dbReference>
<accession>A0A7D5PCT3</accession>
<evidence type="ECO:0000256" key="4">
    <source>
        <dbReference type="ARBA" id="ARBA00022827"/>
    </source>
</evidence>
<comment type="cofactor">
    <cofactor evidence="1">
        <name>FAD</name>
        <dbReference type="ChEBI" id="CHEBI:57692"/>
    </cofactor>
</comment>
<keyword evidence="11" id="KW-1185">Reference proteome</keyword>
<dbReference type="PANTHER" id="PTHR11748">
    <property type="entry name" value="D-LACTATE DEHYDROGENASE"/>
    <property type="match status" value="1"/>
</dbReference>
<evidence type="ECO:0000256" key="7">
    <source>
        <dbReference type="ARBA" id="ARBA00038897"/>
    </source>
</evidence>
<keyword evidence="4" id="KW-0274">FAD</keyword>
<feature type="region of interest" description="Disordered" evidence="8">
    <location>
        <begin position="16"/>
        <end position="37"/>
    </location>
</feature>
<dbReference type="FunFam" id="1.10.45.10:FF:000001">
    <property type="entry name" value="D-lactate dehydrogenase mitochondrial"/>
    <property type="match status" value="1"/>
</dbReference>
<evidence type="ECO:0000313" key="11">
    <source>
        <dbReference type="Proteomes" id="UP000509346"/>
    </source>
</evidence>
<dbReference type="InterPro" id="IPR016164">
    <property type="entry name" value="FAD-linked_Oxase-like_C"/>
</dbReference>
<keyword evidence="3" id="KW-0285">Flavoprotein</keyword>
<organism evidence="10 11">
    <name type="scientific">Halosimplex pelagicum</name>
    <dbReference type="NCBI Taxonomy" id="869886"/>
    <lineage>
        <taxon>Archaea</taxon>
        <taxon>Methanobacteriati</taxon>
        <taxon>Methanobacteriota</taxon>
        <taxon>Stenosarchaea group</taxon>
        <taxon>Halobacteria</taxon>
        <taxon>Halobacteriales</taxon>
        <taxon>Haloarculaceae</taxon>
        <taxon>Halosimplex</taxon>
    </lineage>
</organism>
<dbReference type="FunFam" id="3.30.70.2740:FF:000001">
    <property type="entry name" value="D-lactate dehydrogenase mitochondrial"/>
    <property type="match status" value="1"/>
</dbReference>
<dbReference type="EC" id="1.1.2.4" evidence="7"/>
<evidence type="ECO:0000256" key="3">
    <source>
        <dbReference type="ARBA" id="ARBA00022630"/>
    </source>
</evidence>
<name>A0A7D5PCT3_9EURY</name>
<dbReference type="InterPro" id="IPR036318">
    <property type="entry name" value="FAD-bd_PCMH-like_sf"/>
</dbReference>
<comment type="similarity">
    <text evidence="2">Belongs to the FAD-binding oxidoreductase/transferase type 4 family.</text>
</comment>
<dbReference type="GO" id="GO:1903457">
    <property type="term" value="P:lactate catabolic process"/>
    <property type="evidence" value="ECO:0007669"/>
    <property type="project" value="TreeGrafter"/>
</dbReference>
<dbReference type="OrthoDB" id="26910at2157"/>
<protein>
    <recommendedName>
        <fullName evidence="7">D-lactate dehydrogenase (cytochrome)</fullName>
        <ecNumber evidence="7">1.1.2.4</ecNumber>
    </recommendedName>
</protein>
<dbReference type="GO" id="GO:0008720">
    <property type="term" value="F:D-lactate dehydrogenase (NAD+) activity"/>
    <property type="evidence" value="ECO:0007669"/>
    <property type="project" value="TreeGrafter"/>
</dbReference>
<evidence type="ECO:0000313" key="10">
    <source>
        <dbReference type="EMBL" id="QLH80240.1"/>
    </source>
</evidence>
<dbReference type="GO" id="GO:0004458">
    <property type="term" value="F:D-lactate dehydrogenase (cytochrome) activity"/>
    <property type="evidence" value="ECO:0007669"/>
    <property type="project" value="UniProtKB-EC"/>
</dbReference>
<dbReference type="Gene3D" id="1.10.45.10">
    <property type="entry name" value="Vanillyl-alcohol Oxidase, Chain A, domain 4"/>
    <property type="match status" value="1"/>
</dbReference>
<dbReference type="PANTHER" id="PTHR11748:SF111">
    <property type="entry name" value="D-LACTATE DEHYDROGENASE, MITOCHONDRIAL-RELATED"/>
    <property type="match status" value="1"/>
</dbReference>
<feature type="domain" description="FAD-binding PCMH-type" evidence="9">
    <location>
        <begin position="36"/>
        <end position="215"/>
    </location>
</feature>
<dbReference type="Proteomes" id="UP000509346">
    <property type="component" value="Chromosome"/>
</dbReference>
<dbReference type="SUPFAM" id="SSF56176">
    <property type="entry name" value="FAD-binding/transporter-associated domain-like"/>
    <property type="match status" value="1"/>
</dbReference>
<dbReference type="InterPro" id="IPR004113">
    <property type="entry name" value="FAD-bd_oxidored_4_C"/>
</dbReference>
<dbReference type="Gene3D" id="3.30.465.10">
    <property type="match status" value="1"/>
</dbReference>
<dbReference type="GeneID" id="56081073"/>
<evidence type="ECO:0000256" key="1">
    <source>
        <dbReference type="ARBA" id="ARBA00001974"/>
    </source>
</evidence>
<dbReference type="Pfam" id="PF02913">
    <property type="entry name" value="FAD-oxidase_C"/>
    <property type="match status" value="1"/>
</dbReference>
<evidence type="ECO:0000256" key="2">
    <source>
        <dbReference type="ARBA" id="ARBA00008000"/>
    </source>
</evidence>
<dbReference type="KEGG" id="hpel:HZS54_00750"/>
<dbReference type="InterPro" id="IPR016169">
    <property type="entry name" value="FAD-bd_PCMH_sub2"/>
</dbReference>
<dbReference type="Pfam" id="PF01565">
    <property type="entry name" value="FAD_binding_4"/>
    <property type="match status" value="1"/>
</dbReference>
<dbReference type="InterPro" id="IPR016171">
    <property type="entry name" value="Vanillyl_alc_oxidase_C-sub2"/>
</dbReference>
<dbReference type="InterPro" id="IPR016166">
    <property type="entry name" value="FAD-bd_PCMH"/>
</dbReference>
<dbReference type="RefSeq" id="WP_179920072.1">
    <property type="nucleotide sequence ID" value="NZ_CP058909.1"/>
</dbReference>
<dbReference type="GO" id="GO:0071949">
    <property type="term" value="F:FAD binding"/>
    <property type="evidence" value="ECO:0007669"/>
    <property type="project" value="InterPro"/>
</dbReference>
<gene>
    <name evidence="10" type="ORF">HZS54_00750</name>
</gene>
<evidence type="ECO:0000259" key="9">
    <source>
        <dbReference type="PROSITE" id="PS51387"/>
    </source>
</evidence>